<accession>A0A6G1BIJ0</accession>
<dbReference type="Proteomes" id="UP000479710">
    <property type="component" value="Unassembled WGS sequence"/>
</dbReference>
<protein>
    <submittedName>
        <fullName evidence="1">Uncharacterized protein</fullName>
    </submittedName>
</protein>
<sequence length="162" mass="17695">MASSDADAAAEEERLQCKATAKAEAERVAALGAYEAKHATVHAQALAIVNIKVLFLPVRLPLRPPRRRRSLLVGRPRLCSLADRALLPLRTSYPRLLLAAPPAPPPVSLPLPRSKTTLLDMYWDSHLNPSIPIAHPADDAADERLQWAHVGLRRGSPCPCRS</sequence>
<dbReference type="EMBL" id="SPHZ02000012">
    <property type="protein sequence ID" value="KAF0887740.1"/>
    <property type="molecule type" value="Genomic_DNA"/>
</dbReference>
<comment type="caution">
    <text evidence="1">The sequence shown here is derived from an EMBL/GenBank/DDBJ whole genome shotgun (WGS) entry which is preliminary data.</text>
</comment>
<dbReference type="AlphaFoldDB" id="A0A6G1BIJ0"/>
<gene>
    <name evidence="1" type="ORF">E2562_003973</name>
</gene>
<organism evidence="1 2">
    <name type="scientific">Oryza meyeriana var. granulata</name>
    <dbReference type="NCBI Taxonomy" id="110450"/>
    <lineage>
        <taxon>Eukaryota</taxon>
        <taxon>Viridiplantae</taxon>
        <taxon>Streptophyta</taxon>
        <taxon>Embryophyta</taxon>
        <taxon>Tracheophyta</taxon>
        <taxon>Spermatophyta</taxon>
        <taxon>Magnoliopsida</taxon>
        <taxon>Liliopsida</taxon>
        <taxon>Poales</taxon>
        <taxon>Poaceae</taxon>
        <taxon>BOP clade</taxon>
        <taxon>Oryzoideae</taxon>
        <taxon>Oryzeae</taxon>
        <taxon>Oryzinae</taxon>
        <taxon>Oryza</taxon>
        <taxon>Oryza meyeriana</taxon>
    </lineage>
</organism>
<proteinExistence type="predicted"/>
<keyword evidence="2" id="KW-1185">Reference proteome</keyword>
<evidence type="ECO:0000313" key="1">
    <source>
        <dbReference type="EMBL" id="KAF0887740.1"/>
    </source>
</evidence>
<name>A0A6G1BIJ0_9ORYZ</name>
<evidence type="ECO:0000313" key="2">
    <source>
        <dbReference type="Proteomes" id="UP000479710"/>
    </source>
</evidence>
<reference evidence="1 2" key="1">
    <citation type="submission" date="2019-11" db="EMBL/GenBank/DDBJ databases">
        <title>Whole genome sequence of Oryza granulata.</title>
        <authorList>
            <person name="Li W."/>
        </authorList>
    </citation>
    <scope>NUCLEOTIDE SEQUENCE [LARGE SCALE GENOMIC DNA]</scope>
    <source>
        <strain evidence="2">cv. Menghai</strain>
        <tissue evidence="1">Leaf</tissue>
    </source>
</reference>